<protein>
    <recommendedName>
        <fullName evidence="7">3-mercaptopyruvate sulfurtransferase</fullName>
        <ecNumber evidence="6">2.8.1.2</ecNumber>
    </recommendedName>
    <alternativeName>
        <fullName evidence="8">Rhodanese-like protein</fullName>
    </alternativeName>
</protein>
<dbReference type="InterPro" id="IPR036873">
    <property type="entry name" value="Rhodanese-like_dom_sf"/>
</dbReference>
<feature type="region of interest" description="Disordered" evidence="9">
    <location>
        <begin position="176"/>
        <end position="196"/>
    </location>
</feature>
<evidence type="ECO:0000259" key="10">
    <source>
        <dbReference type="PROSITE" id="PS50206"/>
    </source>
</evidence>
<dbReference type="Gene3D" id="3.40.250.10">
    <property type="entry name" value="Rhodanese-like domain"/>
    <property type="match status" value="2"/>
</dbReference>
<evidence type="ECO:0000256" key="2">
    <source>
        <dbReference type="ARBA" id="ARBA00022490"/>
    </source>
</evidence>
<evidence type="ECO:0000256" key="5">
    <source>
        <dbReference type="ARBA" id="ARBA00051793"/>
    </source>
</evidence>
<dbReference type="EC" id="2.8.1.2" evidence="6"/>
<keyword evidence="3 11" id="KW-0808">Transferase</keyword>
<keyword evidence="2" id="KW-0963">Cytoplasm</keyword>
<sequence>MSQPFVSTAWLQEHLNDPDLVVVDGSWYLPTQNRDPQAEYLAGHIPGAVRFDIDSVKDTSSALPHMLPSPDNFAQAAGAMGIGEDTTIVVYDGAGLFAAPRVRWTFQVFGARNVSILEGGFPAWKAEGRPVETGPETPRAPRTFKPSFDPAVVADASTIQAALRSGAAQVVDARPGDRFRGEAPEPRPGLRSGHIPGSLNLPFGEIVENGRLKDKAGLEKAIADAGIDPGQPVITTCGSGVSAAILGVAFEVAGRPIQAIYDGSWSEWGAREDLPVETGSAKKTD</sequence>
<evidence type="ECO:0000256" key="7">
    <source>
        <dbReference type="ARBA" id="ARBA00070833"/>
    </source>
</evidence>
<dbReference type="PANTHER" id="PTHR11364:SF27">
    <property type="entry name" value="SULFURTRANSFERASE"/>
    <property type="match status" value="1"/>
</dbReference>
<dbReference type="PROSITE" id="PS00380">
    <property type="entry name" value="RHODANESE_1"/>
    <property type="match status" value="1"/>
</dbReference>
<dbReference type="CDD" id="cd01448">
    <property type="entry name" value="TST_Repeat_1"/>
    <property type="match status" value="1"/>
</dbReference>
<dbReference type="GO" id="GO:0016784">
    <property type="term" value="F:3-mercaptopyruvate sulfurtransferase activity"/>
    <property type="evidence" value="ECO:0007669"/>
    <property type="project" value="UniProtKB-EC"/>
</dbReference>
<evidence type="ECO:0000313" key="11">
    <source>
        <dbReference type="EMBL" id="ANY81156.1"/>
    </source>
</evidence>
<feature type="compositionally biased region" description="Basic and acidic residues" evidence="9">
    <location>
        <begin position="176"/>
        <end position="185"/>
    </location>
</feature>
<dbReference type="KEGG" id="moc:BB934_25460"/>
<dbReference type="AlphaFoldDB" id="A0A1B2EMF0"/>
<evidence type="ECO:0000256" key="6">
    <source>
        <dbReference type="ARBA" id="ARBA00066832"/>
    </source>
</evidence>
<dbReference type="GO" id="GO:0004792">
    <property type="term" value="F:thiosulfate-cyanide sulfurtransferase activity"/>
    <property type="evidence" value="ECO:0007669"/>
    <property type="project" value="InterPro"/>
</dbReference>
<organism evidence="11">
    <name type="scientific">Microvirga ossetica</name>
    <dbReference type="NCBI Taxonomy" id="1882682"/>
    <lineage>
        <taxon>Bacteria</taxon>
        <taxon>Pseudomonadati</taxon>
        <taxon>Pseudomonadota</taxon>
        <taxon>Alphaproteobacteria</taxon>
        <taxon>Hyphomicrobiales</taxon>
        <taxon>Methylobacteriaceae</taxon>
        <taxon>Microvirga</taxon>
    </lineage>
</organism>
<name>A0A1B2EMF0_9HYPH</name>
<feature type="region of interest" description="Disordered" evidence="9">
    <location>
        <begin position="127"/>
        <end position="147"/>
    </location>
</feature>
<evidence type="ECO:0000256" key="3">
    <source>
        <dbReference type="ARBA" id="ARBA00022679"/>
    </source>
</evidence>
<dbReference type="GO" id="GO:0005737">
    <property type="term" value="C:cytoplasm"/>
    <property type="evidence" value="ECO:0007669"/>
    <property type="project" value="UniProtKB-SubCell"/>
</dbReference>
<feature type="domain" description="Rhodanese" evidence="10">
    <location>
        <begin position="16"/>
        <end position="133"/>
    </location>
</feature>
<reference evidence="11" key="1">
    <citation type="submission" date="2016-07" db="EMBL/GenBank/DDBJ databases">
        <title>Microvirga ossetica sp. nov. a new species of rhizobia isolated from root nodules of the legume species Vicia alpestris Steven originated from North Ossetia region in the Caucasus.</title>
        <authorList>
            <person name="Safronova V.I."/>
            <person name="Kuznetsova I.G."/>
            <person name="Sazanova A.L."/>
            <person name="Belimov A."/>
            <person name="Andronov E."/>
            <person name="Osledkin Y.S."/>
            <person name="Onishchuk O.P."/>
            <person name="Kurchak O.N."/>
            <person name="Shaposhnikov A.I."/>
            <person name="Willems A."/>
            <person name="Tikhonovich I.A."/>
        </authorList>
    </citation>
    <scope>NUCLEOTIDE SEQUENCE [LARGE SCALE GENOMIC DNA]</scope>
    <source>
        <strain evidence="11">V5/3M</strain>
    </source>
</reference>
<evidence type="ECO:0000256" key="8">
    <source>
        <dbReference type="ARBA" id="ARBA00078354"/>
    </source>
</evidence>
<comment type="catalytic activity">
    <reaction evidence="5">
        <text>2-oxo-3-sulfanylpropanoate + [thioredoxin]-dithiol = [thioredoxin]-disulfide + hydrogen sulfide + pyruvate + H(+)</text>
        <dbReference type="Rhea" id="RHEA:21740"/>
        <dbReference type="Rhea" id="RHEA-COMP:10698"/>
        <dbReference type="Rhea" id="RHEA-COMP:10700"/>
        <dbReference type="ChEBI" id="CHEBI:15361"/>
        <dbReference type="ChEBI" id="CHEBI:15378"/>
        <dbReference type="ChEBI" id="CHEBI:29919"/>
        <dbReference type="ChEBI" id="CHEBI:29950"/>
        <dbReference type="ChEBI" id="CHEBI:50058"/>
        <dbReference type="ChEBI" id="CHEBI:57678"/>
        <dbReference type="EC" id="2.8.1.2"/>
    </reaction>
    <physiologicalReaction direction="left-to-right" evidence="5">
        <dbReference type="Rhea" id="RHEA:21741"/>
    </physiologicalReaction>
</comment>
<dbReference type="SUPFAM" id="SSF52821">
    <property type="entry name" value="Rhodanese/Cell cycle control phosphatase"/>
    <property type="match status" value="2"/>
</dbReference>
<comment type="subcellular location">
    <subcellularLocation>
        <location evidence="1">Cytoplasm</location>
    </subcellularLocation>
</comment>
<dbReference type="PANTHER" id="PTHR11364">
    <property type="entry name" value="THIOSULFATE SULFERTANSFERASE"/>
    <property type="match status" value="1"/>
</dbReference>
<dbReference type="RefSeq" id="WP_099512225.1">
    <property type="nucleotide sequence ID" value="NZ_CP016616.1"/>
</dbReference>
<dbReference type="EMBL" id="CP016616">
    <property type="protein sequence ID" value="ANY81156.1"/>
    <property type="molecule type" value="Genomic_DNA"/>
</dbReference>
<evidence type="ECO:0000256" key="4">
    <source>
        <dbReference type="ARBA" id="ARBA00022737"/>
    </source>
</evidence>
<proteinExistence type="predicted"/>
<dbReference type="FunFam" id="3.40.250.10:FF:000015">
    <property type="entry name" value="Sulfurtransferase"/>
    <property type="match status" value="1"/>
</dbReference>
<dbReference type="NCBIfam" id="NF008557">
    <property type="entry name" value="PRK11493.1"/>
    <property type="match status" value="1"/>
</dbReference>
<dbReference type="FunFam" id="3.40.250.10:FF:000001">
    <property type="entry name" value="Sulfurtransferase"/>
    <property type="match status" value="1"/>
</dbReference>
<dbReference type="OrthoDB" id="9781034at2"/>
<keyword evidence="4" id="KW-0677">Repeat</keyword>
<dbReference type="InterPro" id="IPR001763">
    <property type="entry name" value="Rhodanese-like_dom"/>
</dbReference>
<feature type="domain" description="Rhodanese" evidence="10">
    <location>
        <begin position="164"/>
        <end position="277"/>
    </location>
</feature>
<accession>A0A1B2EMF0</accession>
<dbReference type="InterPro" id="IPR001307">
    <property type="entry name" value="Thiosulphate_STrfase_CS"/>
</dbReference>
<dbReference type="SMART" id="SM00450">
    <property type="entry name" value="RHOD"/>
    <property type="match status" value="2"/>
</dbReference>
<dbReference type="CDD" id="cd01449">
    <property type="entry name" value="TST_Repeat_2"/>
    <property type="match status" value="1"/>
</dbReference>
<gene>
    <name evidence="11" type="primary">sseA</name>
    <name evidence="11" type="ORF">BB934_25460</name>
</gene>
<evidence type="ECO:0000256" key="9">
    <source>
        <dbReference type="SAM" id="MobiDB-lite"/>
    </source>
</evidence>
<evidence type="ECO:0000256" key="1">
    <source>
        <dbReference type="ARBA" id="ARBA00004496"/>
    </source>
</evidence>
<dbReference type="InterPro" id="IPR045078">
    <property type="entry name" value="TST/MPST-like"/>
</dbReference>
<dbReference type="Pfam" id="PF00581">
    <property type="entry name" value="Rhodanese"/>
    <property type="match status" value="2"/>
</dbReference>
<dbReference type="PROSITE" id="PS50206">
    <property type="entry name" value="RHODANESE_3"/>
    <property type="match status" value="2"/>
</dbReference>
<keyword evidence="11" id="KW-0670">Pyruvate</keyword>